<protein>
    <submittedName>
        <fullName evidence="1">Uncharacterized protein</fullName>
    </submittedName>
</protein>
<comment type="caution">
    <text evidence="1">The sequence shown here is derived from an EMBL/GenBank/DDBJ whole genome shotgun (WGS) entry which is preliminary data.</text>
</comment>
<gene>
    <name evidence="1" type="ORF">BW897_12750</name>
</gene>
<accession>A0A1S9TR98</accession>
<organism evidence="1 2">
    <name type="scientific">Bacillus cereus</name>
    <dbReference type="NCBI Taxonomy" id="1396"/>
    <lineage>
        <taxon>Bacteria</taxon>
        <taxon>Bacillati</taxon>
        <taxon>Bacillota</taxon>
        <taxon>Bacilli</taxon>
        <taxon>Bacillales</taxon>
        <taxon>Bacillaceae</taxon>
        <taxon>Bacillus</taxon>
        <taxon>Bacillus cereus group</taxon>
    </lineage>
</organism>
<dbReference type="Proteomes" id="UP000190906">
    <property type="component" value="Unassembled WGS sequence"/>
</dbReference>
<proteinExistence type="predicted"/>
<sequence>MTYYNNFKSYDYADKLKKYTTLAYSPVPGTLNSFSFDESNGVVGVNVDSTKAGTFVDTFTELVAGDVIEVVAEIRNISGTKVKVGLREFNSSGNPFDMHVYQSVKQGEWETIYYKYVFRNLNNSKKLMFNIGLYNADAGNFEMRNLRVNIKTKRKYVPEIIEKITKSYYLKKNASDFEIRTDFQNDGGVLSVVDESTLRITFAQRFPNKRPVPVPGVDFASFGMNYQMYIGNSTKDYVDIVFSNRNGTRVKLSDIQENCHFGVVLLGS</sequence>
<name>A0A1S9TR98_BACCE</name>
<dbReference type="AlphaFoldDB" id="A0A1S9TR98"/>
<evidence type="ECO:0000313" key="1">
    <source>
        <dbReference type="EMBL" id="OOR12565.1"/>
    </source>
</evidence>
<reference evidence="1 2" key="1">
    <citation type="submission" date="2017-01" db="EMBL/GenBank/DDBJ databases">
        <title>Bacillus cereus isolates.</title>
        <authorList>
            <person name="Beno S.M."/>
        </authorList>
    </citation>
    <scope>NUCLEOTIDE SEQUENCE [LARGE SCALE GENOMIC DNA]</scope>
    <source>
        <strain evidence="1 2">FSL H8-0485</strain>
    </source>
</reference>
<dbReference type="RefSeq" id="WP_078204752.1">
    <property type="nucleotide sequence ID" value="NZ_MUAJ01000008.1"/>
</dbReference>
<dbReference type="EMBL" id="MUAJ01000008">
    <property type="protein sequence ID" value="OOR12565.1"/>
    <property type="molecule type" value="Genomic_DNA"/>
</dbReference>
<evidence type="ECO:0000313" key="2">
    <source>
        <dbReference type="Proteomes" id="UP000190906"/>
    </source>
</evidence>